<evidence type="ECO:0008006" key="4">
    <source>
        <dbReference type="Google" id="ProtNLM"/>
    </source>
</evidence>
<name>A0A9W5F2P5_9HYPH</name>
<feature type="region of interest" description="Disordered" evidence="1">
    <location>
        <begin position="1"/>
        <end position="20"/>
    </location>
</feature>
<comment type="caution">
    <text evidence="2">The sequence shown here is derived from an EMBL/GenBank/DDBJ whole genome shotgun (WGS) entry which is preliminary data.</text>
</comment>
<keyword evidence="3" id="KW-1185">Reference proteome</keyword>
<dbReference type="AlphaFoldDB" id="A0A9W5F2P5"/>
<dbReference type="InterPro" id="IPR014942">
    <property type="entry name" value="AbiEii"/>
</dbReference>
<organism evidence="2 3">
    <name type="scientific">Agrobacterium genomosp. 2 str. CFBP 5494</name>
    <dbReference type="NCBI Taxonomy" id="1183436"/>
    <lineage>
        <taxon>Bacteria</taxon>
        <taxon>Pseudomonadati</taxon>
        <taxon>Pseudomonadota</taxon>
        <taxon>Alphaproteobacteria</taxon>
        <taxon>Hyphomicrobiales</taxon>
        <taxon>Rhizobiaceae</taxon>
        <taxon>Rhizobium/Agrobacterium group</taxon>
        <taxon>Agrobacterium</taxon>
        <taxon>Agrobacterium tumefaciens complex</taxon>
    </lineage>
</organism>
<evidence type="ECO:0000313" key="3">
    <source>
        <dbReference type="Proteomes" id="UP000191933"/>
    </source>
</evidence>
<gene>
    <name evidence="2" type="ORF">AGR2A_Cc120087</name>
</gene>
<feature type="compositionally biased region" description="Basic and acidic residues" evidence="1">
    <location>
        <begin position="1"/>
        <end position="16"/>
    </location>
</feature>
<dbReference type="RefSeq" id="WP_080822777.1">
    <property type="nucleotide sequence ID" value="NZ_LT009718.1"/>
</dbReference>
<dbReference type="Pfam" id="PF08843">
    <property type="entry name" value="AbiEii"/>
    <property type="match status" value="1"/>
</dbReference>
<sequence>MSNTHTDGERKVEKLKAKSKSRGLDVPQQLQKYVQERLCARLWAFEEGARMTLKGGAAYHFAPEFADLNRPTADVDVHSYDVIAHEEVMSLFRRAVEIGDNDGVVFEIGRTDVLEHEHGEHQGLRIHIIGWLGKTRVNTYADVGIGGEAPVAVRELPIIPMIEGDTSSTIRVQPFEYAMAEKLHSIVVRGLGNTRMKDYRDLLILSRKGFDDETVRQAIAHTFSQRHTDLPELTPEGLLPVFSEVKQADWERYLQKNRVTGMPADLGSVVAELRSYFDDKLTPAYTAVYRYA</sequence>
<accession>A0A9W5F2P5</accession>
<evidence type="ECO:0000256" key="1">
    <source>
        <dbReference type="SAM" id="MobiDB-lite"/>
    </source>
</evidence>
<reference evidence="2 3" key="1">
    <citation type="submission" date="2016-01" db="EMBL/GenBank/DDBJ databases">
        <authorList>
            <person name="Regsiter A."/>
            <person name="william w."/>
        </authorList>
    </citation>
    <scope>NUCLEOTIDE SEQUENCE [LARGE SCALE GENOMIC DNA]</scope>
    <source>
        <strain evidence="2 3">CFBP 5494</strain>
    </source>
</reference>
<protein>
    <recommendedName>
        <fullName evidence="4">Nucleotidyl transferase AbiEii/AbiGii toxin family protein</fullName>
    </recommendedName>
</protein>
<evidence type="ECO:0000313" key="2">
    <source>
        <dbReference type="EMBL" id="CUW87534.1"/>
    </source>
</evidence>
<dbReference type="EMBL" id="FBVY01000004">
    <property type="protein sequence ID" value="CUW87534.1"/>
    <property type="molecule type" value="Genomic_DNA"/>
</dbReference>
<dbReference type="Proteomes" id="UP000191933">
    <property type="component" value="Unassembled WGS sequence"/>
</dbReference>
<proteinExistence type="predicted"/>